<name>A0AAN4Z5D6_9BILA</name>
<comment type="caution">
    <text evidence="3">The sequence shown here is derived from an EMBL/GenBank/DDBJ whole genome shotgun (WGS) entry which is preliminary data.</text>
</comment>
<dbReference type="AlphaFoldDB" id="A0AAN4Z5D6"/>
<accession>A0AAN4Z5D6</accession>
<dbReference type="GO" id="GO:0090071">
    <property type="term" value="P:negative regulation of ribosome biogenesis"/>
    <property type="evidence" value="ECO:0007669"/>
    <property type="project" value="TreeGrafter"/>
</dbReference>
<dbReference type="SUPFAM" id="SSF81301">
    <property type="entry name" value="Nucleotidyltransferase"/>
    <property type="match status" value="1"/>
</dbReference>
<proteinExistence type="inferred from homology"/>
<dbReference type="PANTHER" id="PTHR21043">
    <property type="entry name" value="IOJAP SUPERFAMILY ORTHOLOG"/>
    <property type="match status" value="1"/>
</dbReference>
<dbReference type="PANTHER" id="PTHR21043:SF0">
    <property type="entry name" value="MITOCHONDRIAL ASSEMBLY OF RIBOSOMAL LARGE SUBUNIT PROTEIN 1"/>
    <property type="match status" value="1"/>
</dbReference>
<dbReference type="InterPro" id="IPR004394">
    <property type="entry name" value="Iojap/RsfS/C7orf30"/>
</dbReference>
<feature type="region of interest" description="Disordered" evidence="2">
    <location>
        <begin position="215"/>
        <end position="234"/>
    </location>
</feature>
<evidence type="ECO:0008006" key="5">
    <source>
        <dbReference type="Google" id="ProtNLM"/>
    </source>
</evidence>
<reference evidence="4" key="1">
    <citation type="submission" date="2022-10" db="EMBL/GenBank/DDBJ databases">
        <title>Genome assembly of Pristionchus species.</title>
        <authorList>
            <person name="Yoshida K."/>
            <person name="Sommer R.J."/>
        </authorList>
    </citation>
    <scope>NUCLEOTIDE SEQUENCE [LARGE SCALE GENOMIC DNA]</scope>
    <source>
        <strain evidence="4">RS5460</strain>
    </source>
</reference>
<dbReference type="Proteomes" id="UP001328107">
    <property type="component" value="Unassembled WGS sequence"/>
</dbReference>
<dbReference type="InterPro" id="IPR043519">
    <property type="entry name" value="NT_sf"/>
</dbReference>
<organism evidence="3 4">
    <name type="scientific">Pristionchus mayeri</name>
    <dbReference type="NCBI Taxonomy" id="1317129"/>
    <lineage>
        <taxon>Eukaryota</taxon>
        <taxon>Metazoa</taxon>
        <taxon>Ecdysozoa</taxon>
        <taxon>Nematoda</taxon>
        <taxon>Chromadorea</taxon>
        <taxon>Rhabditida</taxon>
        <taxon>Rhabditina</taxon>
        <taxon>Diplogasteromorpha</taxon>
        <taxon>Diplogasteroidea</taxon>
        <taxon>Neodiplogasteridae</taxon>
        <taxon>Pristionchus</taxon>
    </lineage>
</organism>
<feature type="compositionally biased region" description="Low complexity" evidence="2">
    <location>
        <begin position="38"/>
        <end position="58"/>
    </location>
</feature>
<dbReference type="EMBL" id="BTRK01000001">
    <property type="protein sequence ID" value="GMR31525.1"/>
    <property type="molecule type" value="Genomic_DNA"/>
</dbReference>
<evidence type="ECO:0000313" key="3">
    <source>
        <dbReference type="EMBL" id="GMR31525.1"/>
    </source>
</evidence>
<sequence length="234" mass="25575">MSLFTRILSPIATRIRPCPTSFSRPSSVINSSYRVLSSVTSKPTNPSSPSSNIPASDPTSSELLDRVKQMNAYYEQYIEEYTEEIDDGQSPQEGEQPVEEKTVAFSLSSLVDVLRDARALDIAVYSQGSREGEEGVNGAPFTIICTPMNTRHGRALAAALSETAKVSEGTGTRRTAKRASGWLVVHISELDTTVHVMDDEVRQYFDLDSMLSGAEDTVATESNDDIPDIPPPRK</sequence>
<protein>
    <recommendedName>
        <fullName evidence="5">Ribosomal protein</fullName>
    </recommendedName>
</protein>
<dbReference type="Pfam" id="PF02410">
    <property type="entry name" value="RsfS"/>
    <property type="match status" value="1"/>
</dbReference>
<feature type="region of interest" description="Disordered" evidence="2">
    <location>
        <begin position="38"/>
        <end position="61"/>
    </location>
</feature>
<dbReference type="Gene3D" id="3.30.460.10">
    <property type="entry name" value="Beta Polymerase, domain 2"/>
    <property type="match status" value="1"/>
</dbReference>
<feature type="non-terminal residue" evidence="3">
    <location>
        <position position="234"/>
    </location>
</feature>
<comment type="similarity">
    <text evidence="1">Belongs to the Iojap/RsfS family.</text>
</comment>
<evidence type="ECO:0000256" key="1">
    <source>
        <dbReference type="ARBA" id="ARBA00010574"/>
    </source>
</evidence>
<evidence type="ECO:0000313" key="4">
    <source>
        <dbReference type="Proteomes" id="UP001328107"/>
    </source>
</evidence>
<gene>
    <name evidence="3" type="ORF">PMAYCL1PPCAC_01720</name>
</gene>
<keyword evidence="4" id="KW-1185">Reference proteome</keyword>
<evidence type="ECO:0000256" key="2">
    <source>
        <dbReference type="SAM" id="MobiDB-lite"/>
    </source>
</evidence>
<dbReference type="GO" id="GO:0043023">
    <property type="term" value="F:ribosomal large subunit binding"/>
    <property type="evidence" value="ECO:0007669"/>
    <property type="project" value="TreeGrafter"/>
</dbReference>
<dbReference type="GO" id="GO:0017148">
    <property type="term" value="P:negative regulation of translation"/>
    <property type="evidence" value="ECO:0007669"/>
    <property type="project" value="TreeGrafter"/>
</dbReference>